<dbReference type="AlphaFoldDB" id="A0A937FBI4"/>
<accession>A0A937FBI4</accession>
<dbReference type="InterPro" id="IPR015421">
    <property type="entry name" value="PyrdxlP-dep_Trfase_major"/>
</dbReference>
<dbReference type="Pfam" id="PF00266">
    <property type="entry name" value="Aminotran_5"/>
    <property type="match status" value="1"/>
</dbReference>
<keyword evidence="3" id="KW-0032">Aminotransferase</keyword>
<reference evidence="3" key="1">
    <citation type="submission" date="2021-01" db="EMBL/GenBank/DDBJ databases">
        <title>Fulvivirga kasyanovii gen. nov., sp nov., a novel member of the phylum Bacteroidetes isolated from seawater in a mussel farm.</title>
        <authorList>
            <person name="Zhao L.-H."/>
            <person name="Wang Z.-J."/>
        </authorList>
    </citation>
    <scope>NUCLEOTIDE SEQUENCE</scope>
    <source>
        <strain evidence="3">2943</strain>
    </source>
</reference>
<dbReference type="InterPro" id="IPR000192">
    <property type="entry name" value="Aminotrans_V_dom"/>
</dbReference>
<proteinExistence type="predicted"/>
<keyword evidence="1" id="KW-0663">Pyridoxal phosphate</keyword>
<evidence type="ECO:0000313" key="3">
    <source>
        <dbReference type="EMBL" id="MBL3657840.1"/>
    </source>
</evidence>
<keyword evidence="3" id="KW-0808">Transferase</keyword>
<dbReference type="RefSeq" id="WP_202245625.1">
    <property type="nucleotide sequence ID" value="NZ_JAESIY010000009.1"/>
</dbReference>
<dbReference type="PANTHER" id="PTHR43586:SF15">
    <property type="entry name" value="BLR3095 PROTEIN"/>
    <property type="match status" value="1"/>
</dbReference>
<dbReference type="SUPFAM" id="SSF53383">
    <property type="entry name" value="PLP-dependent transferases"/>
    <property type="match status" value="1"/>
</dbReference>
<protein>
    <submittedName>
        <fullName evidence="3">Aminotransferase class V-fold PLP-dependent enzyme</fullName>
    </submittedName>
</protein>
<keyword evidence="4" id="KW-1185">Reference proteome</keyword>
<organism evidence="3 4">
    <name type="scientific">Fulvivirga sediminis</name>
    <dbReference type="NCBI Taxonomy" id="2803949"/>
    <lineage>
        <taxon>Bacteria</taxon>
        <taxon>Pseudomonadati</taxon>
        <taxon>Bacteroidota</taxon>
        <taxon>Cytophagia</taxon>
        <taxon>Cytophagales</taxon>
        <taxon>Fulvivirgaceae</taxon>
        <taxon>Fulvivirga</taxon>
    </lineage>
</organism>
<gene>
    <name evidence="3" type="ORF">JL102_16945</name>
</gene>
<dbReference type="Gene3D" id="3.90.1150.10">
    <property type="entry name" value="Aspartate Aminotransferase, domain 1"/>
    <property type="match status" value="1"/>
</dbReference>
<feature type="domain" description="Aminotransferase class V" evidence="2">
    <location>
        <begin position="59"/>
        <end position="373"/>
    </location>
</feature>
<dbReference type="Proteomes" id="UP000659388">
    <property type="component" value="Unassembled WGS sequence"/>
</dbReference>
<evidence type="ECO:0000256" key="1">
    <source>
        <dbReference type="ARBA" id="ARBA00022898"/>
    </source>
</evidence>
<dbReference type="GO" id="GO:0008483">
    <property type="term" value="F:transaminase activity"/>
    <property type="evidence" value="ECO:0007669"/>
    <property type="project" value="UniProtKB-KW"/>
</dbReference>
<dbReference type="Gene3D" id="3.40.640.10">
    <property type="entry name" value="Type I PLP-dependent aspartate aminotransferase-like (Major domain)"/>
    <property type="match status" value="1"/>
</dbReference>
<name>A0A937FBI4_9BACT</name>
<evidence type="ECO:0000259" key="2">
    <source>
        <dbReference type="Pfam" id="PF00266"/>
    </source>
</evidence>
<dbReference type="InterPro" id="IPR015422">
    <property type="entry name" value="PyrdxlP-dep_Trfase_small"/>
</dbReference>
<dbReference type="InterPro" id="IPR015424">
    <property type="entry name" value="PyrdxlP-dep_Trfase"/>
</dbReference>
<sequence>MFEAALKEFQIPENQTYLNCAYMSPLVKSVEEAGMQGMIKKRNPGIITTNDFFEEGDLLREEFAKLIGADESKRIAIIPSASYGLATVARNIKLLKGDNIVMAAEQFPSNYYSWQKACDQHEAEMRIIKRPSSTHDSWNENILHAIDSETKAVALPHAYWADGYLFDLKKIRDKTRQVGALLIIDGTQSVGALPFKIQEIQPDALICAGYKWLFGPYSIGLAYFGSYFDEGEPIEENWINRDKSEDFAGLVNYKSDYQPYAIRYDVGEHSNFILVPMMLQALKLINSWDPKNIQAHCANISEHALSKLEGSSFFVDKASERSAHLFGIKFKHPIDSNLLMDKLKAEKISVSLRGNSIRVSPHIYNTTEDIEKLINILLQLK</sequence>
<evidence type="ECO:0000313" key="4">
    <source>
        <dbReference type="Proteomes" id="UP000659388"/>
    </source>
</evidence>
<dbReference type="EMBL" id="JAESIY010000009">
    <property type="protein sequence ID" value="MBL3657840.1"/>
    <property type="molecule type" value="Genomic_DNA"/>
</dbReference>
<dbReference type="PANTHER" id="PTHR43586">
    <property type="entry name" value="CYSTEINE DESULFURASE"/>
    <property type="match status" value="1"/>
</dbReference>
<comment type="caution">
    <text evidence="3">The sequence shown here is derived from an EMBL/GenBank/DDBJ whole genome shotgun (WGS) entry which is preliminary data.</text>
</comment>